<evidence type="ECO:0000256" key="3">
    <source>
        <dbReference type="SAM" id="SignalP"/>
    </source>
</evidence>
<reference evidence="5" key="1">
    <citation type="submission" date="2022-06" db="EMBL/GenBank/DDBJ databases">
        <title>Complete genome sequences of two strains of the flax pathogen Septoria linicola.</title>
        <authorList>
            <person name="Lapalu N."/>
            <person name="Simon A."/>
            <person name="Demenou B."/>
            <person name="Paumier D."/>
            <person name="Guillot M.-P."/>
            <person name="Gout L."/>
            <person name="Valade R."/>
        </authorList>
    </citation>
    <scope>NUCLEOTIDE SEQUENCE</scope>
    <source>
        <strain evidence="5">SE15195</strain>
    </source>
</reference>
<gene>
    <name evidence="5" type="ORF">Slin15195_G118360</name>
</gene>
<dbReference type="PRINTS" id="PR00092">
    <property type="entry name" value="TYROSINASE"/>
</dbReference>
<dbReference type="Gene3D" id="1.10.1280.10">
    <property type="entry name" value="Di-copper center containing domain from catechol oxidase"/>
    <property type="match status" value="1"/>
</dbReference>
<dbReference type="InterPro" id="IPR008922">
    <property type="entry name" value="Di-copper_centre_dom_sf"/>
</dbReference>
<dbReference type="SUPFAM" id="SSF48056">
    <property type="entry name" value="Di-copper centre-containing domain"/>
    <property type="match status" value="1"/>
</dbReference>
<dbReference type="PANTHER" id="PTHR11474">
    <property type="entry name" value="TYROSINASE FAMILY MEMBER"/>
    <property type="match status" value="1"/>
</dbReference>
<evidence type="ECO:0000313" key="5">
    <source>
        <dbReference type="EMBL" id="USW58517.1"/>
    </source>
</evidence>
<dbReference type="GO" id="GO:0046872">
    <property type="term" value="F:metal ion binding"/>
    <property type="evidence" value="ECO:0007669"/>
    <property type="project" value="UniProtKB-KW"/>
</dbReference>
<dbReference type="PANTHER" id="PTHR11474:SF126">
    <property type="entry name" value="TYROSINASE-LIKE PROTEIN TYR-1-RELATED"/>
    <property type="match status" value="1"/>
</dbReference>
<keyword evidence="2" id="KW-0186">Copper</keyword>
<dbReference type="AlphaFoldDB" id="A0A9Q9EQ81"/>
<evidence type="ECO:0000256" key="2">
    <source>
        <dbReference type="ARBA" id="ARBA00023008"/>
    </source>
</evidence>
<dbReference type="PROSITE" id="PS00498">
    <property type="entry name" value="TYROSINASE_2"/>
    <property type="match status" value="1"/>
</dbReference>
<feature type="signal peptide" evidence="3">
    <location>
        <begin position="1"/>
        <end position="17"/>
    </location>
</feature>
<name>A0A9Q9EQ81_9PEZI</name>
<sequence>MLTLIAAVLAVLPAVWASSDHPGLEERQGRGGGARAGLERVKAQYSTALRGTFSGQCNPSNVIVRREWGNLSPAERQDYIRATRCLYNRPSQTPPDFASGARNRLDDFVAVHIASEARVHFSPWILPFHRWFIFLYEQALRNECGYQGGLPYMGYETYGYQDLEFTAMFDGSPTSFGTNGSPAPDGCNCVGGPFSDFVTNLGPIAGGGGCTQNPQADGLGYNPRCLERKFDRTVIGNLTYENVYDTITGFDEAKDFGLRIEQWPGGLHPTPHTAVGGAQDDIPGSPCDPWFYTHHAGLDRVWAIWQSIDYDLRTFALPPPEPYNRERQSRGWPPAERVTPQSVMYLSPAFPSITVGEVMSTTHGPLCYVYE</sequence>
<feature type="domain" description="Tyrosinase copper-binding" evidence="4">
    <location>
        <begin position="288"/>
        <end position="299"/>
    </location>
</feature>
<proteinExistence type="predicted"/>
<feature type="chain" id="PRO_5040335314" evidence="3">
    <location>
        <begin position="18"/>
        <end position="371"/>
    </location>
</feature>
<dbReference type="GO" id="GO:0016491">
    <property type="term" value="F:oxidoreductase activity"/>
    <property type="evidence" value="ECO:0007669"/>
    <property type="project" value="InterPro"/>
</dbReference>
<evidence type="ECO:0000313" key="6">
    <source>
        <dbReference type="Proteomes" id="UP001056384"/>
    </source>
</evidence>
<dbReference type="InterPro" id="IPR002227">
    <property type="entry name" value="Tyrosinase_Cu-bd"/>
</dbReference>
<dbReference type="Proteomes" id="UP001056384">
    <property type="component" value="Chromosome 11"/>
</dbReference>
<dbReference type="EMBL" id="CP099428">
    <property type="protein sequence ID" value="USW58517.1"/>
    <property type="molecule type" value="Genomic_DNA"/>
</dbReference>
<dbReference type="InterPro" id="IPR050316">
    <property type="entry name" value="Tyrosinase/Hemocyanin"/>
</dbReference>
<protein>
    <submittedName>
        <fullName evidence="5">Tyrosinase copper-binding domain, di-copper centre-containing domain superfamily</fullName>
    </submittedName>
</protein>
<evidence type="ECO:0000259" key="4">
    <source>
        <dbReference type="PROSITE" id="PS00498"/>
    </source>
</evidence>
<keyword evidence="3" id="KW-0732">Signal</keyword>
<keyword evidence="6" id="KW-1185">Reference proteome</keyword>
<organism evidence="5 6">
    <name type="scientific">Septoria linicola</name>
    <dbReference type="NCBI Taxonomy" id="215465"/>
    <lineage>
        <taxon>Eukaryota</taxon>
        <taxon>Fungi</taxon>
        <taxon>Dikarya</taxon>
        <taxon>Ascomycota</taxon>
        <taxon>Pezizomycotina</taxon>
        <taxon>Dothideomycetes</taxon>
        <taxon>Dothideomycetidae</taxon>
        <taxon>Mycosphaerellales</taxon>
        <taxon>Mycosphaerellaceae</taxon>
        <taxon>Septoria</taxon>
    </lineage>
</organism>
<keyword evidence="1" id="KW-0479">Metal-binding</keyword>
<dbReference type="Pfam" id="PF00264">
    <property type="entry name" value="Tyrosinase"/>
    <property type="match status" value="1"/>
</dbReference>
<evidence type="ECO:0000256" key="1">
    <source>
        <dbReference type="ARBA" id="ARBA00022723"/>
    </source>
</evidence>
<accession>A0A9Q9EQ81</accession>